<dbReference type="InterPro" id="IPR025944">
    <property type="entry name" value="Sigma_54_int_dom_CS"/>
</dbReference>
<dbReference type="PROSITE" id="PS50110">
    <property type="entry name" value="RESPONSE_REGULATORY"/>
    <property type="match status" value="1"/>
</dbReference>
<gene>
    <name evidence="9" type="primary">vanO</name>
</gene>
<dbReference type="SUPFAM" id="SSF46689">
    <property type="entry name" value="Homeodomain-like"/>
    <property type="match status" value="1"/>
</dbReference>
<dbReference type="InterPro" id="IPR058031">
    <property type="entry name" value="AAA_lid_NorR"/>
</dbReference>
<dbReference type="InterPro" id="IPR053402">
    <property type="entry name" value="QS_regulatory_LuxO"/>
</dbReference>
<dbReference type="SUPFAM" id="SSF52540">
    <property type="entry name" value="P-loop containing nucleoside triphosphate hydrolases"/>
    <property type="match status" value="1"/>
</dbReference>
<dbReference type="Gene3D" id="3.40.50.300">
    <property type="entry name" value="P-loop containing nucleotide triphosphate hydrolases"/>
    <property type="match status" value="1"/>
</dbReference>
<accession>Q6QUN3</accession>
<proteinExistence type="predicted"/>
<dbReference type="SMART" id="SM00448">
    <property type="entry name" value="REC"/>
    <property type="match status" value="1"/>
</dbReference>
<dbReference type="SUPFAM" id="SSF52172">
    <property type="entry name" value="CheY-like"/>
    <property type="match status" value="1"/>
</dbReference>
<evidence type="ECO:0000313" key="9">
    <source>
        <dbReference type="EMBL" id="AAS98243.1"/>
    </source>
</evidence>
<protein>
    <submittedName>
        <fullName evidence="9">Response regulator protein</fullName>
    </submittedName>
</protein>
<dbReference type="InterPro" id="IPR003593">
    <property type="entry name" value="AAA+_ATPase"/>
</dbReference>
<dbReference type="InterPro" id="IPR001789">
    <property type="entry name" value="Sig_transdc_resp-reg_receiver"/>
</dbReference>
<dbReference type="PROSITE" id="PS00688">
    <property type="entry name" value="SIGMA54_INTERACT_3"/>
    <property type="match status" value="1"/>
</dbReference>
<dbReference type="GO" id="GO:0043565">
    <property type="term" value="F:sequence-specific DNA binding"/>
    <property type="evidence" value="ECO:0007669"/>
    <property type="project" value="InterPro"/>
</dbReference>
<sequence>MQPDFSLQKAKYLLMVEDTASVAALYRSYLTPLEIDINIVGTGRDAIESLAHREPDLILLDLRLPDMTGMDVLHAVKSHYPNVPVIFMTAHGSIDTAVEAMRHGAQDFLIKPCEADRLRVTVNNAIRKASKLKNEAGNPGNQNYQGFIGSSQTMQSVYRTIDSAASSKASIFITGESGTGKEVCAEAIHAASKRGDKPFIAINCAAIPKDLIESELFGHVKGAFTGAATDRQGAAELADGGTLFLDELCEMDLDLQTKLLRFIQTGTFQKVGSSKMKSVDVRFVCATNRDPWKEVQEGRFREDLYYRLYVIPLHLPPLRERGDDVIEIAYSLLGFMSKEEGKGFVRLAPEVVERFTRYEWPGNVRQLQNVLRNVVVLNHGNEIELSMLPPPLNQVVDNKIRLANLTTETRKENITVHDIFPLWMTETRKENITVHDIFPLWMTEKQAIEQAIEACDGNIPKAASYLDVSPSTIYRKLQAWNSRENS</sequence>
<dbReference type="Gene3D" id="1.10.10.60">
    <property type="entry name" value="Homeodomain-like"/>
    <property type="match status" value="1"/>
</dbReference>
<dbReference type="CDD" id="cd00009">
    <property type="entry name" value="AAA"/>
    <property type="match status" value="1"/>
</dbReference>
<evidence type="ECO:0000256" key="4">
    <source>
        <dbReference type="ARBA" id="ARBA00022840"/>
    </source>
</evidence>
<dbReference type="InterPro" id="IPR002197">
    <property type="entry name" value="HTH_Fis"/>
</dbReference>
<dbReference type="SMART" id="SM00382">
    <property type="entry name" value="AAA"/>
    <property type="match status" value="1"/>
</dbReference>
<reference evidence="9" key="1">
    <citation type="journal article" date="2004" name="Mol. Microbiol.">
        <title>A distinctive dual-channel quorum-sensing system operates in Vibrio anguillarum.</title>
        <authorList>
            <person name="Croxatto A."/>
            <person name="Pride J."/>
            <person name="Hardman A."/>
            <person name="Williams P."/>
            <person name="Camara M."/>
            <person name="Milton D.L."/>
        </authorList>
    </citation>
    <scope>NUCLEOTIDE SEQUENCE</scope>
</reference>
<dbReference type="FunFam" id="3.40.50.300:FF:000006">
    <property type="entry name" value="DNA-binding transcriptional regulator NtrC"/>
    <property type="match status" value="1"/>
</dbReference>
<organism evidence="9">
    <name type="scientific">Vibrio anguillarum</name>
    <name type="common">Listonella anguillarum</name>
    <dbReference type="NCBI Taxonomy" id="55601"/>
    <lineage>
        <taxon>Bacteria</taxon>
        <taxon>Pseudomonadati</taxon>
        <taxon>Pseudomonadota</taxon>
        <taxon>Gammaproteobacteria</taxon>
        <taxon>Vibrionales</taxon>
        <taxon>Vibrionaceae</taxon>
        <taxon>Vibrio</taxon>
    </lineage>
</organism>
<dbReference type="Gene3D" id="1.10.8.60">
    <property type="match status" value="1"/>
</dbReference>
<evidence type="ECO:0000256" key="5">
    <source>
        <dbReference type="ARBA" id="ARBA00023012"/>
    </source>
</evidence>
<dbReference type="Pfam" id="PF25601">
    <property type="entry name" value="AAA_lid_14"/>
    <property type="match status" value="1"/>
</dbReference>
<dbReference type="InterPro" id="IPR002078">
    <property type="entry name" value="Sigma_54_int"/>
</dbReference>
<dbReference type="FunFam" id="1.10.8.60:FF:000120">
    <property type="entry name" value="Sigma-54-dependent Fis family transcriptional regulator"/>
    <property type="match status" value="1"/>
</dbReference>
<evidence type="ECO:0000256" key="3">
    <source>
        <dbReference type="ARBA" id="ARBA00022741"/>
    </source>
</evidence>
<keyword evidence="3" id="KW-0547">Nucleotide-binding</keyword>
<keyword evidence="8" id="KW-0804">Transcription</keyword>
<dbReference type="KEGG" id="vau:VANGNB10_cI0900"/>
<evidence type="ECO:0000256" key="6">
    <source>
        <dbReference type="ARBA" id="ARBA00023015"/>
    </source>
</evidence>
<dbReference type="PROSITE" id="PS00676">
    <property type="entry name" value="SIGMA54_INTERACT_2"/>
    <property type="match status" value="1"/>
</dbReference>
<dbReference type="CDD" id="cd17572">
    <property type="entry name" value="REC_NtrC1-like"/>
    <property type="match status" value="1"/>
</dbReference>
<keyword evidence="7" id="KW-0238">DNA-binding</keyword>
<dbReference type="PANTHER" id="PTHR32071:SF117">
    <property type="entry name" value="PTS-DEPENDENT DIHYDROXYACETONE KINASE OPERON REGULATORY PROTEIN-RELATED"/>
    <property type="match status" value="1"/>
</dbReference>
<dbReference type="GO" id="GO:0005524">
    <property type="term" value="F:ATP binding"/>
    <property type="evidence" value="ECO:0007669"/>
    <property type="project" value="UniProtKB-KW"/>
</dbReference>
<evidence type="ECO:0000256" key="8">
    <source>
        <dbReference type="ARBA" id="ARBA00023163"/>
    </source>
</evidence>
<dbReference type="InterPro" id="IPR027417">
    <property type="entry name" value="P-loop_NTPase"/>
</dbReference>
<keyword evidence="1" id="KW-0678">Repressor</keyword>
<evidence type="ECO:0000256" key="2">
    <source>
        <dbReference type="ARBA" id="ARBA00022553"/>
    </source>
</evidence>
<dbReference type="InterPro" id="IPR011006">
    <property type="entry name" value="CheY-like_superfamily"/>
</dbReference>
<dbReference type="Gene3D" id="3.40.50.2300">
    <property type="match status" value="1"/>
</dbReference>
<dbReference type="InterPro" id="IPR009057">
    <property type="entry name" value="Homeodomain-like_sf"/>
</dbReference>
<dbReference type="Pfam" id="PF02954">
    <property type="entry name" value="HTH_8"/>
    <property type="match status" value="1"/>
</dbReference>
<dbReference type="GO" id="GO:0000160">
    <property type="term" value="P:phosphorelay signal transduction system"/>
    <property type="evidence" value="ECO:0007669"/>
    <property type="project" value="UniProtKB-KW"/>
</dbReference>
<name>Q6QUN3_VIBAN</name>
<dbReference type="EMBL" id="AY525157">
    <property type="protein sequence ID" value="AAS98243.1"/>
    <property type="molecule type" value="Genomic_DNA"/>
</dbReference>
<keyword evidence="6" id="KW-0805">Transcription regulation</keyword>
<evidence type="ECO:0000256" key="7">
    <source>
        <dbReference type="ARBA" id="ARBA00023125"/>
    </source>
</evidence>
<dbReference type="FunFam" id="3.40.50.2300:FF:000225">
    <property type="entry name" value="Sigma-54-dependent Fis family transcriptional regulator"/>
    <property type="match status" value="1"/>
</dbReference>
<dbReference type="Pfam" id="PF00072">
    <property type="entry name" value="Response_reg"/>
    <property type="match status" value="1"/>
</dbReference>
<dbReference type="NCBIfam" id="NF041946">
    <property type="entry name" value="LuxO_transreg_Vib"/>
    <property type="match status" value="1"/>
</dbReference>
<keyword evidence="5" id="KW-0902">Two-component regulatory system</keyword>
<keyword evidence="4" id="KW-0067">ATP-binding</keyword>
<dbReference type="PANTHER" id="PTHR32071">
    <property type="entry name" value="TRANSCRIPTIONAL REGULATORY PROTEIN"/>
    <property type="match status" value="1"/>
</dbReference>
<dbReference type="GO" id="GO:0006355">
    <property type="term" value="P:regulation of DNA-templated transcription"/>
    <property type="evidence" value="ECO:0007669"/>
    <property type="project" value="InterPro"/>
</dbReference>
<evidence type="ECO:0000256" key="1">
    <source>
        <dbReference type="ARBA" id="ARBA00022491"/>
    </source>
</evidence>
<dbReference type="PROSITE" id="PS50045">
    <property type="entry name" value="SIGMA54_INTERACT_4"/>
    <property type="match status" value="1"/>
</dbReference>
<dbReference type="InterPro" id="IPR025943">
    <property type="entry name" value="Sigma_54_int_dom_ATP-bd_2"/>
</dbReference>
<keyword evidence="2" id="KW-0597">Phosphoprotein</keyword>
<dbReference type="RefSeq" id="WP_040122958.1">
    <property type="nucleotide sequence ID" value="NZ_CP021980.1"/>
</dbReference>
<dbReference type="FunFam" id="1.10.10.60:FF:000343">
    <property type="entry name" value="Sigma-54-dependent Fis family transcriptional regulator"/>
    <property type="match status" value="1"/>
</dbReference>
<dbReference type="Pfam" id="PF00158">
    <property type="entry name" value="Sigma54_activat"/>
    <property type="match status" value="1"/>
</dbReference>
<dbReference type="AlphaFoldDB" id="Q6QUN3"/>